<evidence type="ECO:0000256" key="1">
    <source>
        <dbReference type="SAM" id="MobiDB-lite"/>
    </source>
</evidence>
<evidence type="ECO:0000313" key="2">
    <source>
        <dbReference type="EMBL" id="RJF77389.1"/>
    </source>
</evidence>
<dbReference type="EMBL" id="QYUL01000005">
    <property type="protein sequence ID" value="RJF77389.1"/>
    <property type="molecule type" value="Genomic_DNA"/>
</dbReference>
<dbReference type="AlphaFoldDB" id="A0A418VMQ0"/>
<reference evidence="2 3" key="1">
    <citation type="submission" date="2018-09" db="EMBL/GenBank/DDBJ databases">
        <authorList>
            <person name="Zhu H."/>
        </authorList>
    </citation>
    <scope>NUCLEOTIDE SEQUENCE [LARGE SCALE GENOMIC DNA]</scope>
    <source>
        <strain evidence="2 3">K2W22B-5</strain>
    </source>
</reference>
<protein>
    <submittedName>
        <fullName evidence="2">Uncharacterized protein</fullName>
    </submittedName>
</protein>
<accession>A0A418VMQ0</accession>
<sequence>MERLLNSPLISEFCLMNNISNASMVRGADGRLYAIASQGVSEVSETRSHTSRSVRSGNRDGFDTADYEAGRITITPGV</sequence>
<keyword evidence="3" id="KW-1185">Reference proteome</keyword>
<feature type="region of interest" description="Disordered" evidence="1">
    <location>
        <begin position="44"/>
        <end position="63"/>
    </location>
</feature>
<evidence type="ECO:0000313" key="3">
    <source>
        <dbReference type="Proteomes" id="UP000283458"/>
    </source>
</evidence>
<dbReference type="Proteomes" id="UP000283458">
    <property type="component" value="Unassembled WGS sequence"/>
</dbReference>
<dbReference type="OrthoDB" id="7307812at2"/>
<gene>
    <name evidence="2" type="ORF">D3877_26705</name>
</gene>
<name>A0A418VMQ0_9PROT</name>
<proteinExistence type="predicted"/>
<organism evidence="2 3">
    <name type="scientific">Azospirillum cavernae</name>
    <dbReference type="NCBI Taxonomy" id="2320860"/>
    <lineage>
        <taxon>Bacteria</taxon>
        <taxon>Pseudomonadati</taxon>
        <taxon>Pseudomonadota</taxon>
        <taxon>Alphaproteobacteria</taxon>
        <taxon>Rhodospirillales</taxon>
        <taxon>Azospirillaceae</taxon>
        <taxon>Azospirillum</taxon>
    </lineage>
</organism>
<comment type="caution">
    <text evidence="2">The sequence shown here is derived from an EMBL/GenBank/DDBJ whole genome shotgun (WGS) entry which is preliminary data.</text>
</comment>